<protein>
    <submittedName>
        <fullName evidence="2">Uncharacterized protein</fullName>
    </submittedName>
</protein>
<keyword evidence="1" id="KW-0732">Signal</keyword>
<dbReference type="AlphaFoldDB" id="A0A4Q4LDU0"/>
<dbReference type="RefSeq" id="WP_129997599.1">
    <property type="nucleotide sequence ID" value="NZ_SEUB01000001.1"/>
</dbReference>
<evidence type="ECO:0000256" key="1">
    <source>
        <dbReference type="SAM" id="SignalP"/>
    </source>
</evidence>
<dbReference type="EMBL" id="SEUB01000001">
    <property type="protein sequence ID" value="RYM44794.1"/>
    <property type="molecule type" value="Genomic_DNA"/>
</dbReference>
<sequence length="125" mass="13593">MAVLTTLVVGTFCVSLYSKLRIALLAAILALSAWIPAQADNNAEQEKDCSAALIKLKSMNITPGASNCQTGETLQWRVEATAEQFEQVMDVCKKSRLAAVYRYSESRIVSCQYTSSTRNTSGGAY</sequence>
<feature type="signal peptide" evidence="1">
    <location>
        <begin position="1"/>
        <end position="39"/>
    </location>
</feature>
<dbReference type="Proteomes" id="UP000291107">
    <property type="component" value="Unassembled WGS sequence"/>
</dbReference>
<name>A0A4Q4LDU0_9PSED</name>
<comment type="caution">
    <text evidence="2">The sequence shown here is derived from an EMBL/GenBank/DDBJ whole genome shotgun (WGS) entry which is preliminary data.</text>
</comment>
<organism evidence="2 3">
    <name type="scientific">Pseudomonas koreensis</name>
    <dbReference type="NCBI Taxonomy" id="198620"/>
    <lineage>
        <taxon>Bacteria</taxon>
        <taxon>Pseudomonadati</taxon>
        <taxon>Pseudomonadota</taxon>
        <taxon>Gammaproteobacteria</taxon>
        <taxon>Pseudomonadales</taxon>
        <taxon>Pseudomonadaceae</taxon>
        <taxon>Pseudomonas</taxon>
    </lineage>
</organism>
<accession>A0A4Q4LDU0</accession>
<proteinExistence type="predicted"/>
<evidence type="ECO:0000313" key="3">
    <source>
        <dbReference type="Proteomes" id="UP000291107"/>
    </source>
</evidence>
<gene>
    <name evidence="2" type="ORF">EVS84_03335</name>
</gene>
<evidence type="ECO:0000313" key="2">
    <source>
        <dbReference type="EMBL" id="RYM44794.1"/>
    </source>
</evidence>
<reference evidence="2 3" key="1">
    <citation type="submission" date="2019-02" db="EMBL/GenBank/DDBJ databases">
        <title>Genome of Pseudomonas korensis isolated from heavy metal contaminated environment.</title>
        <authorList>
            <person name="Ayangbenro A.S."/>
            <person name="Babalola O."/>
        </authorList>
    </citation>
    <scope>NUCLEOTIDE SEQUENCE [LARGE SCALE GENOMIC DNA]</scope>
    <source>
        <strain evidence="2 3">AB36</strain>
    </source>
</reference>
<feature type="chain" id="PRO_5021002170" evidence="1">
    <location>
        <begin position="40"/>
        <end position="125"/>
    </location>
</feature>